<dbReference type="RefSeq" id="WP_071546349.1">
    <property type="nucleotide sequence ID" value="NZ_LKAQ01000004.1"/>
</dbReference>
<name>A0A1J5N818_9BACT</name>
<dbReference type="Proteomes" id="UP000181901">
    <property type="component" value="Unassembled WGS sequence"/>
</dbReference>
<dbReference type="AlphaFoldDB" id="A0A1J5N818"/>
<evidence type="ECO:0000313" key="3">
    <source>
        <dbReference type="Proteomes" id="UP000181901"/>
    </source>
</evidence>
<accession>A0A1J5N818</accession>
<keyword evidence="1" id="KW-0732">Signal</keyword>
<comment type="caution">
    <text evidence="2">The sequence shown here is derived from an EMBL/GenBank/DDBJ whole genome shotgun (WGS) entry which is preliminary data.</text>
</comment>
<evidence type="ECO:0000256" key="1">
    <source>
        <dbReference type="SAM" id="SignalP"/>
    </source>
</evidence>
<protein>
    <submittedName>
        <fullName evidence="2">Uncharacterized protein</fullName>
    </submittedName>
</protein>
<feature type="signal peptide" evidence="1">
    <location>
        <begin position="1"/>
        <end position="23"/>
    </location>
</feature>
<feature type="chain" id="PRO_5009635588" evidence="1">
    <location>
        <begin position="24"/>
        <end position="326"/>
    </location>
</feature>
<gene>
    <name evidence="2" type="ORF">BerOc1_02905</name>
</gene>
<sequence>MRKAISLCLMLVIIMTMAVSAQAEKYSPGDRPEFILTHDYKYAMKHFLVEPKLSGVVKDGTKYSLMKGYFESDGPPTMVLGIFPYHKVVMENGDVLYYKMTLDADIDSLFTEDQIQWYSDYKAAMDEKGKPLVPGSSVVIKDYNPHWRMVILADGTKHGLEKITQIRRFVSTLKRNQVRIAEALLAYDLEYHKFDDKFFIKDNTGYKTNVSVYLGRMGNDVWGRLKIRYHADSWLFIDQFGVLADDYRYTSPVGAFERFNSDSIWEYRDESLEGEYGILADKIAGSRECIIRFQGSRGIRDFTVPKVQKKKMREALDLLALIRISI</sequence>
<dbReference type="EMBL" id="LKAQ01000004">
    <property type="protein sequence ID" value="OIQ50960.1"/>
    <property type="molecule type" value="Genomic_DNA"/>
</dbReference>
<proteinExistence type="predicted"/>
<evidence type="ECO:0000313" key="2">
    <source>
        <dbReference type="EMBL" id="OIQ50960.1"/>
    </source>
</evidence>
<keyword evidence="3" id="KW-1185">Reference proteome</keyword>
<reference evidence="2 3" key="1">
    <citation type="submission" date="2015-09" db="EMBL/GenBank/DDBJ databases">
        <title>Genome of Desulfovibrio dechloracetivorans BerOc1, a mercury methylating strain isolated from highly hydrocarbons and metals contaminated coastal sediments.</title>
        <authorList>
            <person name="Goni Urriza M."/>
            <person name="Gassie C."/>
            <person name="Bouchez O."/>
            <person name="Klopp C."/>
            <person name="Ranchou-Peyruse A."/>
            <person name="Remy G."/>
        </authorList>
    </citation>
    <scope>NUCLEOTIDE SEQUENCE [LARGE SCALE GENOMIC DNA]</scope>
    <source>
        <strain evidence="2 3">BerOc1</strain>
    </source>
</reference>
<organism evidence="2 3">
    <name type="scientific">Pseudodesulfovibrio hydrargyri</name>
    <dbReference type="NCBI Taxonomy" id="2125990"/>
    <lineage>
        <taxon>Bacteria</taxon>
        <taxon>Pseudomonadati</taxon>
        <taxon>Thermodesulfobacteriota</taxon>
        <taxon>Desulfovibrionia</taxon>
        <taxon>Desulfovibrionales</taxon>
        <taxon>Desulfovibrionaceae</taxon>
    </lineage>
</organism>
<dbReference type="OrthoDB" id="5465114at2"/>